<dbReference type="GO" id="GO:0043130">
    <property type="term" value="F:ubiquitin binding"/>
    <property type="evidence" value="ECO:0007669"/>
    <property type="project" value="UniProtKB-UniRule"/>
</dbReference>
<dbReference type="InterPro" id="IPR029071">
    <property type="entry name" value="Ubiquitin-like_domsf"/>
</dbReference>
<dbReference type="InterPro" id="IPR000626">
    <property type="entry name" value="Ubiquitin-like_dom"/>
</dbReference>
<dbReference type="PRINTS" id="PR01839">
    <property type="entry name" value="RAD23PROTEIN"/>
</dbReference>
<dbReference type="GO" id="GO:0006289">
    <property type="term" value="P:nucleotide-excision repair"/>
    <property type="evidence" value="ECO:0007669"/>
    <property type="project" value="UniProtKB-UniRule"/>
</dbReference>
<keyword evidence="3" id="KW-0677">Repeat</keyword>
<evidence type="ECO:0000256" key="6">
    <source>
        <dbReference type="ARBA" id="ARBA00023204"/>
    </source>
</evidence>
<evidence type="ECO:0000256" key="2">
    <source>
        <dbReference type="ARBA" id="ARBA00022553"/>
    </source>
</evidence>
<feature type="domain" description="UBA" evidence="10">
    <location>
        <begin position="308"/>
        <end position="349"/>
    </location>
</feature>
<keyword evidence="7 8" id="KW-0539">Nucleus</keyword>
<dbReference type="SMART" id="SM00165">
    <property type="entry name" value="UBA"/>
    <property type="match status" value="2"/>
</dbReference>
<dbReference type="InterPro" id="IPR015940">
    <property type="entry name" value="UBA"/>
</dbReference>
<dbReference type="PROSITE" id="PS50053">
    <property type="entry name" value="UBIQUITIN_2"/>
    <property type="match status" value="1"/>
</dbReference>
<dbReference type="GO" id="GO:0005654">
    <property type="term" value="C:nucleoplasm"/>
    <property type="evidence" value="ECO:0007669"/>
    <property type="project" value="TreeGrafter"/>
</dbReference>
<dbReference type="AlphaFoldDB" id="A0A1X7TFC5"/>
<dbReference type="CDD" id="cd14377">
    <property type="entry name" value="UBA1_Rad23"/>
    <property type="match status" value="1"/>
</dbReference>
<dbReference type="Pfam" id="PF09280">
    <property type="entry name" value="XPC-binding"/>
    <property type="match status" value="1"/>
</dbReference>
<feature type="domain" description="UBA" evidence="10">
    <location>
        <begin position="121"/>
        <end position="161"/>
    </location>
</feature>
<feature type="region of interest" description="Disordered" evidence="9">
    <location>
        <begin position="167"/>
        <end position="229"/>
    </location>
</feature>
<dbReference type="GO" id="GO:0000502">
    <property type="term" value="C:proteasome complex"/>
    <property type="evidence" value="ECO:0007669"/>
    <property type="project" value="UniProtKB-KW"/>
</dbReference>
<dbReference type="InterPro" id="IPR041811">
    <property type="entry name" value="RAD23A/B_UBA1"/>
</dbReference>
<feature type="region of interest" description="Disordered" evidence="9">
    <location>
        <begin position="346"/>
        <end position="371"/>
    </location>
</feature>
<dbReference type="InterPro" id="IPR006636">
    <property type="entry name" value="STI1_HS-bd"/>
</dbReference>
<protein>
    <recommendedName>
        <fullName evidence="8">UV excision repair protein RAD23</fullName>
    </recommendedName>
</protein>
<dbReference type="SMART" id="SM00727">
    <property type="entry name" value="STI1"/>
    <property type="match status" value="1"/>
</dbReference>
<keyword evidence="4 8" id="KW-0227">DNA damage</keyword>
<dbReference type="FunFam" id="1.10.8.10:FF:000002">
    <property type="entry name" value="UV excision repair protein RAD23 homolog"/>
    <property type="match status" value="1"/>
</dbReference>
<dbReference type="GO" id="GO:0031593">
    <property type="term" value="F:polyubiquitin modification-dependent protein binding"/>
    <property type="evidence" value="ECO:0007669"/>
    <property type="project" value="UniProtKB-UniRule"/>
</dbReference>
<dbReference type="InterPro" id="IPR015360">
    <property type="entry name" value="XPC-bd"/>
</dbReference>
<feature type="compositionally biased region" description="Polar residues" evidence="9">
    <location>
        <begin position="200"/>
        <end position="210"/>
    </location>
</feature>
<evidence type="ECO:0000259" key="11">
    <source>
        <dbReference type="PROSITE" id="PS50053"/>
    </source>
</evidence>
<dbReference type="InterPro" id="IPR009060">
    <property type="entry name" value="UBA-like_sf"/>
</dbReference>
<dbReference type="Pfam" id="PF00240">
    <property type="entry name" value="ubiquitin"/>
    <property type="match status" value="1"/>
</dbReference>
<name>A0A1X7TFC5_AMPQE</name>
<dbReference type="Gene3D" id="1.10.10.540">
    <property type="entry name" value="XPC-binding domain"/>
    <property type="match status" value="1"/>
</dbReference>
<dbReference type="GO" id="GO:0043161">
    <property type="term" value="P:proteasome-mediated ubiquitin-dependent protein catabolic process"/>
    <property type="evidence" value="ECO:0007669"/>
    <property type="project" value="UniProtKB-UniRule"/>
</dbReference>
<dbReference type="GO" id="GO:0003684">
    <property type="term" value="F:damaged DNA binding"/>
    <property type="evidence" value="ECO:0007669"/>
    <property type="project" value="UniProtKB-UniRule"/>
</dbReference>
<reference evidence="12" key="1">
    <citation type="submission" date="2017-05" db="UniProtKB">
        <authorList>
            <consortium name="EnsemblMetazoa"/>
        </authorList>
    </citation>
    <scope>IDENTIFICATION</scope>
</reference>
<accession>A0A1X7TFC5</accession>
<keyword evidence="5" id="KW-0647">Proteasome</keyword>
<sequence>MIITVKTLQQKTFKIEIEESASVLDLKKAIEANQGEAFPAAGQKLIYSGKILNDSQPLSDYSIQESNFVVVMVSKIKPAPAPTPKPQETSSTSSSSTPSTSGATPQPSSSATAPTTTITGTDYERTVNDMVGMGFMRNDVVRALQASYNNPTRAMEYLCGERPMPTLEEEAEPQPRGSGAGGQQVPLTSSPPQAPPTQRPAGQSQQSTPPSAAPRPPQGGLSAGGGQSASNVLQGLSQLPQFQALRAAVQQNPGLLPSLLQEIGQHNPELLQLINQNQQEFVDLLNQPPQPIGSGQELPPGTVSIQVTQEEREAIDRLKALGFPEGEVIQAYLACDKNETLAANLLLSSADDPEPGHDPGSGQGHDTDSAQ</sequence>
<evidence type="ECO:0000256" key="4">
    <source>
        <dbReference type="ARBA" id="ARBA00022763"/>
    </source>
</evidence>
<dbReference type="Pfam" id="PF00627">
    <property type="entry name" value="UBA"/>
    <property type="match status" value="2"/>
</dbReference>
<dbReference type="CDD" id="cd14380">
    <property type="entry name" value="UBA2_Rad23"/>
    <property type="match status" value="1"/>
</dbReference>
<dbReference type="OrthoDB" id="419317at2759"/>
<evidence type="ECO:0000256" key="1">
    <source>
        <dbReference type="ARBA" id="ARBA00009878"/>
    </source>
</evidence>
<organism evidence="12">
    <name type="scientific">Amphimedon queenslandica</name>
    <name type="common">Sponge</name>
    <dbReference type="NCBI Taxonomy" id="400682"/>
    <lineage>
        <taxon>Eukaryota</taxon>
        <taxon>Metazoa</taxon>
        <taxon>Porifera</taxon>
        <taxon>Demospongiae</taxon>
        <taxon>Heteroscleromorpha</taxon>
        <taxon>Haplosclerida</taxon>
        <taxon>Niphatidae</taxon>
        <taxon>Amphimedon</taxon>
    </lineage>
</organism>
<dbReference type="InterPro" id="IPR036353">
    <property type="entry name" value="XPC-bd_sf"/>
</dbReference>
<dbReference type="PANTHER" id="PTHR10621">
    <property type="entry name" value="UV EXCISION REPAIR PROTEIN RAD23"/>
    <property type="match status" value="1"/>
</dbReference>
<dbReference type="NCBIfam" id="TIGR00601">
    <property type="entry name" value="rad23"/>
    <property type="match status" value="1"/>
</dbReference>
<dbReference type="GO" id="GO:0070628">
    <property type="term" value="F:proteasome binding"/>
    <property type="evidence" value="ECO:0007669"/>
    <property type="project" value="TreeGrafter"/>
</dbReference>
<dbReference type="SUPFAM" id="SSF101238">
    <property type="entry name" value="XPC-binding domain"/>
    <property type="match status" value="1"/>
</dbReference>
<feature type="domain" description="Ubiquitin-like" evidence="11">
    <location>
        <begin position="1"/>
        <end position="78"/>
    </location>
</feature>
<dbReference type="CDD" id="cd01805">
    <property type="entry name" value="Ubl_Rad23"/>
    <property type="match status" value="1"/>
</dbReference>
<dbReference type="Gene3D" id="3.10.20.90">
    <property type="entry name" value="Phosphatidylinositol 3-kinase Catalytic Subunit, Chain A, domain 1"/>
    <property type="match status" value="1"/>
</dbReference>
<evidence type="ECO:0000256" key="3">
    <source>
        <dbReference type="ARBA" id="ARBA00022737"/>
    </source>
</evidence>
<dbReference type="GO" id="GO:0005829">
    <property type="term" value="C:cytosol"/>
    <property type="evidence" value="ECO:0007669"/>
    <property type="project" value="TreeGrafter"/>
</dbReference>
<comment type="subcellular location">
    <subcellularLocation>
        <location evidence="8">Nucleus</location>
    </subcellularLocation>
    <subcellularLocation>
        <location evidence="8">Cytoplasm</location>
    </subcellularLocation>
</comment>
<dbReference type="EnsemblMetazoa" id="Aqu2.1.13215_001">
    <property type="protein sequence ID" value="Aqu2.1.13215_001"/>
    <property type="gene ID" value="Aqu2.1.13215"/>
</dbReference>
<evidence type="ECO:0000256" key="5">
    <source>
        <dbReference type="ARBA" id="ARBA00022942"/>
    </source>
</evidence>
<keyword evidence="6 8" id="KW-0234">DNA repair</keyword>
<dbReference type="SMART" id="SM00213">
    <property type="entry name" value="UBQ"/>
    <property type="match status" value="1"/>
</dbReference>
<evidence type="ECO:0000313" key="12">
    <source>
        <dbReference type="EnsemblMetazoa" id="Aqu2.1.13215_001"/>
    </source>
</evidence>
<feature type="compositionally biased region" description="Low complexity" evidence="9">
    <location>
        <begin position="86"/>
        <end position="121"/>
    </location>
</feature>
<comment type="function">
    <text evidence="8">Multiubiquitin chain receptor involved in modulation of proteasomal degradation. Involved in nucleotide excision repair.</text>
</comment>
<dbReference type="InterPro" id="IPR004806">
    <property type="entry name" value="Rad23"/>
</dbReference>
<keyword evidence="8" id="KW-0963">Cytoplasm</keyword>
<dbReference type="STRING" id="400682.A0A1X7TFC5"/>
<dbReference type="Gene3D" id="1.10.8.10">
    <property type="entry name" value="DNA helicase RuvA subunit, C-terminal domain"/>
    <property type="match status" value="2"/>
</dbReference>
<feature type="region of interest" description="Disordered" evidence="9">
    <location>
        <begin position="78"/>
        <end position="123"/>
    </location>
</feature>
<proteinExistence type="inferred from homology"/>
<dbReference type="FunFam" id="3.10.20.90:FF:000254">
    <property type="entry name" value="UV excision repair protein Rad23"/>
    <property type="match status" value="1"/>
</dbReference>
<evidence type="ECO:0000256" key="8">
    <source>
        <dbReference type="RuleBase" id="RU367049"/>
    </source>
</evidence>
<dbReference type="PANTHER" id="PTHR10621:SF0">
    <property type="entry name" value="UV EXCISION REPAIR PROTEIN RAD23"/>
    <property type="match status" value="1"/>
</dbReference>
<keyword evidence="2" id="KW-0597">Phosphoprotein</keyword>
<dbReference type="SUPFAM" id="SSF46934">
    <property type="entry name" value="UBA-like"/>
    <property type="match status" value="2"/>
</dbReference>
<dbReference type="SUPFAM" id="SSF54236">
    <property type="entry name" value="Ubiquitin-like"/>
    <property type="match status" value="1"/>
</dbReference>
<evidence type="ECO:0000256" key="9">
    <source>
        <dbReference type="SAM" id="MobiDB-lite"/>
    </source>
</evidence>
<dbReference type="FunFam" id="1.10.8.10:FF:000003">
    <property type="entry name" value="UV excision repair protein RAD23 homolog"/>
    <property type="match status" value="1"/>
</dbReference>
<evidence type="ECO:0000256" key="7">
    <source>
        <dbReference type="ARBA" id="ARBA00023242"/>
    </source>
</evidence>
<evidence type="ECO:0000259" key="10">
    <source>
        <dbReference type="PROSITE" id="PS50030"/>
    </source>
</evidence>
<dbReference type="InParanoid" id="A0A1X7TFC5"/>
<comment type="similarity">
    <text evidence="1 8">Belongs to the RAD23 family.</text>
</comment>
<dbReference type="PROSITE" id="PS50030">
    <property type="entry name" value="UBA"/>
    <property type="match status" value="2"/>
</dbReference>